<dbReference type="FunFam" id="4.10.280.10:FF:000046">
    <property type="entry name" value="Transcription factor bHLH83"/>
    <property type="match status" value="1"/>
</dbReference>
<dbReference type="GO" id="GO:0048766">
    <property type="term" value="P:root hair initiation"/>
    <property type="evidence" value="ECO:0007669"/>
    <property type="project" value="UniProtKB-ARBA"/>
</dbReference>
<gene>
    <name evidence="9" type="ordered locus">AXX17_At5g34970</name>
    <name evidence="8" type="ORF">C24_LOCUS23770</name>
</gene>
<dbReference type="GO" id="GO:0003677">
    <property type="term" value="F:DNA binding"/>
    <property type="evidence" value="ECO:0007669"/>
    <property type="project" value="UniProtKB-KW"/>
</dbReference>
<dbReference type="OMA" id="PATNHGN"/>
<feature type="region of interest" description="Disordered" evidence="6">
    <location>
        <begin position="167"/>
        <end position="215"/>
    </location>
</feature>
<evidence type="ECO:0000313" key="10">
    <source>
        <dbReference type="Proteomes" id="UP000078284"/>
    </source>
</evidence>
<evidence type="ECO:0000256" key="4">
    <source>
        <dbReference type="ARBA" id="ARBA00023163"/>
    </source>
</evidence>
<dbReference type="InterPro" id="IPR045843">
    <property type="entry name" value="IND-like"/>
</dbReference>
<reference evidence="10" key="1">
    <citation type="journal article" date="2016" name="Proc. Natl. Acad. Sci. U.S.A.">
        <title>Chromosome-level assembly of Arabidopsis thaliana Ler reveals the extent of translocation and inversion polymorphisms.</title>
        <authorList>
            <person name="Zapata L."/>
            <person name="Ding J."/>
            <person name="Willing E.M."/>
            <person name="Hartwig B."/>
            <person name="Bezdan D."/>
            <person name="Jiao W.B."/>
            <person name="Patel V."/>
            <person name="Velikkakam James G."/>
            <person name="Koornneef M."/>
            <person name="Ossowski S."/>
            <person name="Schneeberger K."/>
        </authorList>
    </citation>
    <scope>NUCLEOTIDE SEQUENCE [LARGE SCALE GENOMIC DNA]</scope>
    <source>
        <strain evidence="10">cv. Landsberg erecta</strain>
    </source>
</reference>
<dbReference type="SUPFAM" id="SSF47459">
    <property type="entry name" value="HLH, helix-loop-helix DNA-binding domain"/>
    <property type="match status" value="1"/>
</dbReference>
<dbReference type="Pfam" id="PF00010">
    <property type="entry name" value="HLH"/>
    <property type="match status" value="1"/>
</dbReference>
<dbReference type="Proteomes" id="UP000078284">
    <property type="component" value="Chromosome 5"/>
</dbReference>
<evidence type="ECO:0000256" key="3">
    <source>
        <dbReference type="ARBA" id="ARBA00023125"/>
    </source>
</evidence>
<keyword evidence="4" id="KW-0804">Transcription</keyword>
<proteinExistence type="predicted"/>
<dbReference type="SMR" id="A0A178UPA1"/>
<dbReference type="PROSITE" id="PS50888">
    <property type="entry name" value="BHLH"/>
    <property type="match status" value="1"/>
</dbReference>
<dbReference type="SMART" id="SM00353">
    <property type="entry name" value="HLH"/>
    <property type="match status" value="1"/>
</dbReference>
<evidence type="ECO:0000256" key="1">
    <source>
        <dbReference type="ARBA" id="ARBA00004123"/>
    </source>
</evidence>
<dbReference type="GO" id="GO:0003700">
    <property type="term" value="F:DNA-binding transcription factor activity"/>
    <property type="evidence" value="ECO:0007669"/>
    <property type="project" value="InterPro"/>
</dbReference>
<keyword evidence="5" id="KW-0539">Nucleus</keyword>
<dbReference type="ExpressionAtlas" id="A0A178UPA1">
    <property type="expression patterns" value="baseline and differential"/>
</dbReference>
<reference evidence="9" key="2">
    <citation type="submission" date="2016-03" db="EMBL/GenBank/DDBJ databases">
        <title>Full-length assembly of Arabidopsis thaliana Ler reveals the complement of translocations and inversions.</title>
        <authorList>
            <person name="Zapata L."/>
            <person name="Schneeberger K."/>
            <person name="Ossowski S."/>
        </authorList>
    </citation>
    <scope>NUCLEOTIDE SEQUENCE [LARGE SCALE GENOMIC DNA]</scope>
    <source>
        <tissue evidence="9">Leaf</tissue>
    </source>
</reference>
<comment type="subcellular location">
    <subcellularLocation>
        <location evidence="1">Nucleus</location>
    </subcellularLocation>
</comment>
<dbReference type="InterPro" id="IPR036638">
    <property type="entry name" value="HLH_DNA-bd_sf"/>
</dbReference>
<evidence type="ECO:0000256" key="2">
    <source>
        <dbReference type="ARBA" id="ARBA00023015"/>
    </source>
</evidence>
<dbReference type="Proteomes" id="UP000434276">
    <property type="component" value="Unassembled WGS sequence"/>
</dbReference>
<reference evidence="8 11" key="3">
    <citation type="submission" date="2019-12" db="EMBL/GenBank/DDBJ databases">
        <authorList>
            <person name="Jiao W.-B."/>
            <person name="Schneeberger K."/>
        </authorList>
    </citation>
    <scope>NUCLEOTIDE SEQUENCE [LARGE SCALE GENOMIC DNA]</scope>
    <source>
        <strain evidence="11">cv. C24</strain>
    </source>
</reference>
<organism evidence="9 10">
    <name type="scientific">Arabidopsis thaliana</name>
    <name type="common">Mouse-ear cress</name>
    <dbReference type="NCBI Taxonomy" id="3702"/>
    <lineage>
        <taxon>Eukaryota</taxon>
        <taxon>Viridiplantae</taxon>
        <taxon>Streptophyta</taxon>
        <taxon>Embryophyta</taxon>
        <taxon>Tracheophyta</taxon>
        <taxon>Spermatophyta</taxon>
        <taxon>Magnoliopsida</taxon>
        <taxon>eudicotyledons</taxon>
        <taxon>Gunneridae</taxon>
        <taxon>Pentapetalae</taxon>
        <taxon>rosids</taxon>
        <taxon>malvids</taxon>
        <taxon>Brassicales</taxon>
        <taxon>Brassicaceae</taxon>
        <taxon>Camelineae</taxon>
        <taxon>Arabidopsis</taxon>
    </lineage>
</organism>
<evidence type="ECO:0000256" key="6">
    <source>
        <dbReference type="SAM" id="MobiDB-lite"/>
    </source>
</evidence>
<dbReference type="OrthoDB" id="687495at2759"/>
<evidence type="ECO:0000256" key="5">
    <source>
        <dbReference type="ARBA" id="ARBA00023242"/>
    </source>
</evidence>
<feature type="domain" description="BHLH" evidence="7">
    <location>
        <begin position="207"/>
        <end position="256"/>
    </location>
</feature>
<dbReference type="Gene3D" id="4.10.280.10">
    <property type="entry name" value="Helix-loop-helix DNA-binding domain"/>
    <property type="match status" value="1"/>
</dbReference>
<feature type="region of interest" description="Disordered" evidence="6">
    <location>
        <begin position="1"/>
        <end position="49"/>
    </location>
</feature>
<name>A0A178UPA1_ARATH</name>
<keyword evidence="2" id="KW-0805">Transcription regulation</keyword>
<evidence type="ECO:0000313" key="11">
    <source>
        <dbReference type="Proteomes" id="UP000434276"/>
    </source>
</evidence>
<dbReference type="AlphaFoldDB" id="A0A178UPA1"/>
<keyword evidence="3" id="KW-0238">DNA-binding</keyword>
<dbReference type="PANTHER" id="PTHR45914:SF59">
    <property type="entry name" value="TRANSCRIPTION FACTOR BHLH83-LIKE"/>
    <property type="match status" value="1"/>
</dbReference>
<dbReference type="PANTHER" id="PTHR45914">
    <property type="entry name" value="TRANSCRIPTION FACTOR HEC3-RELATED"/>
    <property type="match status" value="1"/>
</dbReference>
<dbReference type="GO" id="GO:0005634">
    <property type="term" value="C:nucleus"/>
    <property type="evidence" value="ECO:0007669"/>
    <property type="project" value="UniProtKB-SubCell"/>
</dbReference>
<dbReference type="InterPro" id="IPR011598">
    <property type="entry name" value="bHLH_dom"/>
</dbReference>
<feature type="compositionally biased region" description="Polar residues" evidence="6">
    <location>
        <begin position="12"/>
        <end position="28"/>
    </location>
</feature>
<dbReference type="GO" id="GO:0046983">
    <property type="term" value="F:protein dimerization activity"/>
    <property type="evidence" value="ECO:0007669"/>
    <property type="project" value="InterPro"/>
</dbReference>
<evidence type="ECO:0000313" key="9">
    <source>
        <dbReference type="EMBL" id="OAO95618.1"/>
    </source>
</evidence>
<dbReference type="KEGG" id="ath:AT5G37800"/>
<evidence type="ECO:0000259" key="7">
    <source>
        <dbReference type="PROSITE" id="PS50888"/>
    </source>
</evidence>
<accession>A0A178UPA1</accession>
<feature type="compositionally biased region" description="Polar residues" evidence="6">
    <location>
        <begin position="183"/>
        <end position="197"/>
    </location>
</feature>
<sequence length="307" mass="33326">MSLINEHCNERNYISTPNSSEDLSSPQNCGLDEGASASSSSTINSDHQNNQGFVFYPSGETIEDHNSLMDFNASSFFTFDNHRSLISPVTNGGAFPVVDGNMSYSYDGWSHHQVDSISPRVIKTPNSFETTSSFGLTSNSMSKPATNHGNGDWLYSGSTIVNIGSRHESTSPKLAGNKRPFTGENTQLSKKPSSGTNGKIKPKATTSPKDPQSLAAKNRRERISERLKVLQELVPNGTKVDLVTMLEKAIGYVKFLQVQVKVLAADEFWPAQGGKAPDISQVKEAIDAILSSSQRDSNSTRETSIAE</sequence>
<dbReference type="EMBL" id="CACSHJ010000096">
    <property type="protein sequence ID" value="CAA0405991.1"/>
    <property type="molecule type" value="Genomic_DNA"/>
</dbReference>
<protein>
    <submittedName>
        <fullName evidence="9">RSL1</fullName>
    </submittedName>
</protein>
<dbReference type="EMBL" id="LUHQ01000005">
    <property type="protein sequence ID" value="OAO95618.1"/>
    <property type="molecule type" value="Genomic_DNA"/>
</dbReference>
<dbReference type="CDD" id="cd11454">
    <property type="entry name" value="bHLH_AtIND_like"/>
    <property type="match status" value="1"/>
</dbReference>
<evidence type="ECO:0000313" key="8">
    <source>
        <dbReference type="EMBL" id="CAA0405991.1"/>
    </source>
</evidence>
<accession>A0A5S9Y9F1</accession>